<gene>
    <name evidence="3" type="ORF">BU26DRAFT_603982</name>
</gene>
<dbReference type="SUPFAM" id="SSF56112">
    <property type="entry name" value="Protein kinase-like (PK-like)"/>
    <property type="match status" value="1"/>
</dbReference>
<feature type="region of interest" description="Disordered" evidence="1">
    <location>
        <begin position="473"/>
        <end position="508"/>
    </location>
</feature>
<dbReference type="Proteomes" id="UP000800094">
    <property type="component" value="Unassembled WGS sequence"/>
</dbReference>
<dbReference type="Gene3D" id="1.20.120.1020">
    <property type="entry name" value="Prion-inhibition and propagation, HeLo domain"/>
    <property type="match status" value="1"/>
</dbReference>
<reference evidence="3" key="1">
    <citation type="journal article" date="2020" name="Stud. Mycol.">
        <title>101 Dothideomycetes genomes: a test case for predicting lifestyles and emergence of pathogens.</title>
        <authorList>
            <person name="Haridas S."/>
            <person name="Albert R."/>
            <person name="Binder M."/>
            <person name="Bloem J."/>
            <person name="Labutti K."/>
            <person name="Salamov A."/>
            <person name="Andreopoulos B."/>
            <person name="Baker S."/>
            <person name="Barry K."/>
            <person name="Bills G."/>
            <person name="Bluhm B."/>
            <person name="Cannon C."/>
            <person name="Castanera R."/>
            <person name="Culley D."/>
            <person name="Daum C."/>
            <person name="Ezra D."/>
            <person name="Gonzalez J."/>
            <person name="Henrissat B."/>
            <person name="Kuo A."/>
            <person name="Liang C."/>
            <person name="Lipzen A."/>
            <person name="Lutzoni F."/>
            <person name="Magnuson J."/>
            <person name="Mondo S."/>
            <person name="Nolan M."/>
            <person name="Ohm R."/>
            <person name="Pangilinan J."/>
            <person name="Park H.-J."/>
            <person name="Ramirez L."/>
            <person name="Alfaro M."/>
            <person name="Sun H."/>
            <person name="Tritt A."/>
            <person name="Yoshinaga Y."/>
            <person name="Zwiers L.-H."/>
            <person name="Turgeon B."/>
            <person name="Goodwin S."/>
            <person name="Spatafora J."/>
            <person name="Crous P."/>
            <person name="Grigoriev I."/>
        </authorList>
    </citation>
    <scope>NUCLEOTIDE SEQUENCE</scope>
    <source>
        <strain evidence="3">CBS 122368</strain>
    </source>
</reference>
<proteinExistence type="predicted"/>
<dbReference type="InterPro" id="IPR029498">
    <property type="entry name" value="HeLo_dom"/>
</dbReference>
<dbReference type="GO" id="GO:0004672">
    <property type="term" value="F:protein kinase activity"/>
    <property type="evidence" value="ECO:0007669"/>
    <property type="project" value="InterPro"/>
</dbReference>
<dbReference type="PROSITE" id="PS50011">
    <property type="entry name" value="PROTEIN_KINASE_DOM"/>
    <property type="match status" value="1"/>
</dbReference>
<sequence>MAVDPLSIAGAAIGATGLAFQLFDEAVKAFNFINAYVDMPESCEKFRVMLSIEHHKLLAWAKAAGLIETEKRQKISVSLGANPVELMDVVDRIKIILNDFIEYNARYTELHPERSTTAQQQEAARTVAQSRDFAEEVTSLTISYEKTKEKGRGFHSRWHDGVQAVRNSFKNPLKRVRWVMKDEAEYEGLLKDLNFYTERLRQMMDDYHSHEMLSSVNKSYLEIVQTRKLTQEVKRLFEASRVLLDYSSQPSAQSSSGWQQDTLRDLARLRYLNVPAEELDTSELENMYTDFERLTIQPYQVGSQKPMADLTVGGSTKVVWIEWKPYKEEWLSDEDERMQIHPATVKRTAAMAKMLGLPKPKQFSTPNCIGFFDDRKRKISSENGIDQFGWIFEVPASTKSLASLFDILSDADRPRPSLNTRIALASDLASSVLYMHAVNWLHKAIRSSNVVIPVDENGNLDYSRRILSGFEYSRPDSSDHTTESGPPSVTTDMYRWPSVQGDHPRDGANRSRKTYDVYSLGLLLLEIAYWEPLHRILKMVDYPNIGWDKAEDVRETLLETEASLLAQLKMSVGEKYHGVVKKCIVAHGQDAFGVEEDEDQEGGAIGWKLQEAFMDGVVNELQAIKL</sequence>
<organism evidence="3 4">
    <name type="scientific">Trematosphaeria pertusa</name>
    <dbReference type="NCBI Taxonomy" id="390896"/>
    <lineage>
        <taxon>Eukaryota</taxon>
        <taxon>Fungi</taxon>
        <taxon>Dikarya</taxon>
        <taxon>Ascomycota</taxon>
        <taxon>Pezizomycotina</taxon>
        <taxon>Dothideomycetes</taxon>
        <taxon>Pleosporomycetidae</taxon>
        <taxon>Pleosporales</taxon>
        <taxon>Massarineae</taxon>
        <taxon>Trematosphaeriaceae</taxon>
        <taxon>Trematosphaeria</taxon>
    </lineage>
</organism>
<dbReference type="PANTHER" id="PTHR37542">
    <property type="entry name" value="HELO DOMAIN-CONTAINING PROTEIN-RELATED"/>
    <property type="match status" value="1"/>
</dbReference>
<dbReference type="GO" id="GO:0005524">
    <property type="term" value="F:ATP binding"/>
    <property type="evidence" value="ECO:0007669"/>
    <property type="project" value="InterPro"/>
</dbReference>
<keyword evidence="4" id="KW-1185">Reference proteome</keyword>
<protein>
    <recommendedName>
        <fullName evidence="2">Protein kinase domain-containing protein</fullName>
    </recommendedName>
</protein>
<dbReference type="InterPro" id="IPR011009">
    <property type="entry name" value="Kinase-like_dom_sf"/>
</dbReference>
<accession>A0A6A6IHW0</accession>
<dbReference type="PANTHER" id="PTHR37542:SF1">
    <property type="entry name" value="PRION-INHIBITION AND PROPAGATION HELO DOMAIN-CONTAINING PROTEIN"/>
    <property type="match status" value="1"/>
</dbReference>
<evidence type="ECO:0000259" key="2">
    <source>
        <dbReference type="PROSITE" id="PS50011"/>
    </source>
</evidence>
<dbReference type="AlphaFoldDB" id="A0A6A6IHW0"/>
<dbReference type="GeneID" id="54588813"/>
<dbReference type="Gene3D" id="1.10.510.10">
    <property type="entry name" value="Transferase(Phosphotransferase) domain 1"/>
    <property type="match status" value="1"/>
</dbReference>
<dbReference type="OrthoDB" id="1911848at2759"/>
<name>A0A6A6IHW0_9PLEO</name>
<evidence type="ECO:0000256" key="1">
    <source>
        <dbReference type="SAM" id="MobiDB-lite"/>
    </source>
</evidence>
<dbReference type="EMBL" id="ML987194">
    <property type="protein sequence ID" value="KAF2249628.1"/>
    <property type="molecule type" value="Genomic_DNA"/>
</dbReference>
<dbReference type="InterPro" id="IPR038305">
    <property type="entry name" value="HeLo_sf"/>
</dbReference>
<dbReference type="RefSeq" id="XP_033684632.1">
    <property type="nucleotide sequence ID" value="XM_033835483.1"/>
</dbReference>
<dbReference type="InterPro" id="IPR056002">
    <property type="entry name" value="DUF7580"/>
</dbReference>
<dbReference type="InterPro" id="IPR000719">
    <property type="entry name" value="Prot_kinase_dom"/>
</dbReference>
<evidence type="ECO:0000313" key="4">
    <source>
        <dbReference type="Proteomes" id="UP000800094"/>
    </source>
</evidence>
<feature type="compositionally biased region" description="Basic and acidic residues" evidence="1">
    <location>
        <begin position="473"/>
        <end position="482"/>
    </location>
</feature>
<dbReference type="Pfam" id="PF24476">
    <property type="entry name" value="DUF7580"/>
    <property type="match status" value="1"/>
</dbReference>
<feature type="domain" description="Protein kinase" evidence="2">
    <location>
        <begin position="304"/>
        <end position="614"/>
    </location>
</feature>
<evidence type="ECO:0000313" key="3">
    <source>
        <dbReference type="EMBL" id="KAF2249628.1"/>
    </source>
</evidence>
<dbReference type="Pfam" id="PF14479">
    <property type="entry name" value="HeLo"/>
    <property type="match status" value="1"/>
</dbReference>